<reference evidence="2" key="1">
    <citation type="submission" date="2023-06" db="EMBL/GenBank/DDBJ databases">
        <title>Genome-scale phylogeny and comparative genomics of the fungal order Sordariales.</title>
        <authorList>
            <consortium name="Lawrence Berkeley National Laboratory"/>
            <person name="Hensen N."/>
            <person name="Bonometti L."/>
            <person name="Westerberg I."/>
            <person name="Brannstrom I.O."/>
            <person name="Guillou S."/>
            <person name="Cros-Aarteil S."/>
            <person name="Calhoun S."/>
            <person name="Haridas S."/>
            <person name="Kuo A."/>
            <person name="Mondo S."/>
            <person name="Pangilinan J."/>
            <person name="Riley R."/>
            <person name="Labutti K."/>
            <person name="Andreopoulos B."/>
            <person name="Lipzen A."/>
            <person name="Chen C."/>
            <person name="Yanf M."/>
            <person name="Daum C."/>
            <person name="Ng V."/>
            <person name="Clum A."/>
            <person name="Steindorff A."/>
            <person name="Ohm R."/>
            <person name="Martin F."/>
            <person name="Silar P."/>
            <person name="Natvig D."/>
            <person name="Lalanne C."/>
            <person name="Gautier V."/>
            <person name="Ament-Velasquez S.L."/>
            <person name="Kruys A."/>
            <person name="Hutchinson M.I."/>
            <person name="Powell A.J."/>
            <person name="Barry K."/>
            <person name="Miller A.N."/>
            <person name="Grigoriev I.V."/>
            <person name="Debuchy R."/>
            <person name="Gladieux P."/>
            <person name="Thoren M.H."/>
            <person name="Johannesson H."/>
        </authorList>
    </citation>
    <scope>NUCLEOTIDE SEQUENCE</scope>
    <source>
        <strain evidence="2">8032-3</strain>
    </source>
</reference>
<organism evidence="2 3">
    <name type="scientific">Phialemonium atrogriseum</name>
    <dbReference type="NCBI Taxonomy" id="1093897"/>
    <lineage>
        <taxon>Eukaryota</taxon>
        <taxon>Fungi</taxon>
        <taxon>Dikarya</taxon>
        <taxon>Ascomycota</taxon>
        <taxon>Pezizomycotina</taxon>
        <taxon>Sordariomycetes</taxon>
        <taxon>Sordariomycetidae</taxon>
        <taxon>Cephalothecales</taxon>
        <taxon>Cephalothecaceae</taxon>
        <taxon>Phialemonium</taxon>
    </lineage>
</organism>
<dbReference type="EMBL" id="MU839000">
    <property type="protein sequence ID" value="KAK1770326.1"/>
    <property type="molecule type" value="Genomic_DNA"/>
</dbReference>
<accession>A0AAJ0C5H3</accession>
<feature type="compositionally biased region" description="Pro residues" evidence="1">
    <location>
        <begin position="1"/>
        <end position="10"/>
    </location>
</feature>
<dbReference type="RefSeq" id="XP_060286539.1">
    <property type="nucleotide sequence ID" value="XM_060432666.1"/>
</dbReference>
<sequence>MAQPNNPPAPTAAAPSAPSSSSSTTSQPQEPTPSPPPFHGTPPVQHNIALIAAVVGPIGLLLPGRGRGSLTLQNAILGAGSFFGLNQLAHDYTGRSVLQRSSDRWAALLRPFDSPLPDKALATRQLMEAERARRAAALPTEGGERAAAEAEMRRRQEAQEAARRGFFERVWMGGEGAGWKERRRDEDKKAMDSGKGVGDIIMDQIWEVWNQGKGKNGDADEKTDAGQAGTRPDGSAESERKP</sequence>
<comment type="caution">
    <text evidence="2">The sequence shown here is derived from an EMBL/GenBank/DDBJ whole genome shotgun (WGS) entry which is preliminary data.</text>
</comment>
<feature type="region of interest" description="Disordered" evidence="1">
    <location>
        <begin position="209"/>
        <end position="242"/>
    </location>
</feature>
<dbReference type="GeneID" id="85315853"/>
<protein>
    <recommendedName>
        <fullName evidence="4">Rhomboid family membrane protein</fullName>
    </recommendedName>
</protein>
<dbReference type="AlphaFoldDB" id="A0AAJ0C5H3"/>
<feature type="compositionally biased region" description="Pro residues" evidence="1">
    <location>
        <begin position="30"/>
        <end position="40"/>
    </location>
</feature>
<evidence type="ECO:0000313" key="2">
    <source>
        <dbReference type="EMBL" id="KAK1770326.1"/>
    </source>
</evidence>
<name>A0AAJ0C5H3_9PEZI</name>
<evidence type="ECO:0000256" key="1">
    <source>
        <dbReference type="SAM" id="MobiDB-lite"/>
    </source>
</evidence>
<feature type="region of interest" description="Disordered" evidence="1">
    <location>
        <begin position="1"/>
        <end position="44"/>
    </location>
</feature>
<proteinExistence type="predicted"/>
<evidence type="ECO:0008006" key="4">
    <source>
        <dbReference type="Google" id="ProtNLM"/>
    </source>
</evidence>
<evidence type="ECO:0000313" key="3">
    <source>
        <dbReference type="Proteomes" id="UP001244011"/>
    </source>
</evidence>
<dbReference type="Proteomes" id="UP001244011">
    <property type="component" value="Unassembled WGS sequence"/>
</dbReference>
<feature type="compositionally biased region" description="Low complexity" evidence="1">
    <location>
        <begin position="11"/>
        <end position="29"/>
    </location>
</feature>
<feature type="compositionally biased region" description="Basic and acidic residues" evidence="1">
    <location>
        <begin position="215"/>
        <end position="224"/>
    </location>
</feature>
<gene>
    <name evidence="2" type="ORF">QBC33DRAFT_616765</name>
</gene>
<keyword evidence="3" id="KW-1185">Reference proteome</keyword>